<name>A0AAV4FN67_9GAST</name>
<dbReference type="Proteomes" id="UP000762676">
    <property type="component" value="Unassembled WGS sequence"/>
</dbReference>
<reference evidence="1 2" key="1">
    <citation type="journal article" date="2021" name="Elife">
        <title>Chloroplast acquisition without the gene transfer in kleptoplastic sea slugs, Plakobranchus ocellatus.</title>
        <authorList>
            <person name="Maeda T."/>
            <person name="Takahashi S."/>
            <person name="Yoshida T."/>
            <person name="Shimamura S."/>
            <person name="Takaki Y."/>
            <person name="Nagai Y."/>
            <person name="Toyoda A."/>
            <person name="Suzuki Y."/>
            <person name="Arimoto A."/>
            <person name="Ishii H."/>
            <person name="Satoh N."/>
            <person name="Nishiyama T."/>
            <person name="Hasebe M."/>
            <person name="Maruyama T."/>
            <person name="Minagawa J."/>
            <person name="Obokata J."/>
            <person name="Shigenobu S."/>
        </authorList>
    </citation>
    <scope>NUCLEOTIDE SEQUENCE [LARGE SCALE GENOMIC DNA]</scope>
</reference>
<protein>
    <submittedName>
        <fullName evidence="1">Uncharacterized protein</fullName>
    </submittedName>
</protein>
<keyword evidence="2" id="KW-1185">Reference proteome</keyword>
<gene>
    <name evidence="1" type="ORF">ElyMa_005762400</name>
</gene>
<evidence type="ECO:0000313" key="2">
    <source>
        <dbReference type="Proteomes" id="UP000762676"/>
    </source>
</evidence>
<dbReference type="EMBL" id="BMAT01011540">
    <property type="protein sequence ID" value="GFR74757.1"/>
    <property type="molecule type" value="Genomic_DNA"/>
</dbReference>
<comment type="caution">
    <text evidence="1">The sequence shown here is derived from an EMBL/GenBank/DDBJ whole genome shotgun (WGS) entry which is preliminary data.</text>
</comment>
<organism evidence="1 2">
    <name type="scientific">Elysia marginata</name>
    <dbReference type="NCBI Taxonomy" id="1093978"/>
    <lineage>
        <taxon>Eukaryota</taxon>
        <taxon>Metazoa</taxon>
        <taxon>Spiralia</taxon>
        <taxon>Lophotrochozoa</taxon>
        <taxon>Mollusca</taxon>
        <taxon>Gastropoda</taxon>
        <taxon>Heterobranchia</taxon>
        <taxon>Euthyneura</taxon>
        <taxon>Panpulmonata</taxon>
        <taxon>Sacoglossa</taxon>
        <taxon>Placobranchoidea</taxon>
        <taxon>Plakobranchidae</taxon>
        <taxon>Elysia</taxon>
    </lineage>
</organism>
<sequence>MYPMGTHRVKAKKRIPSPETVWSRPGVLVRETRHVKRTYYFFNVMQRRRLDVDNRLFGPRGSKFDSRPGWSAFSALEKLFIHIFLGSLWR</sequence>
<proteinExistence type="predicted"/>
<evidence type="ECO:0000313" key="1">
    <source>
        <dbReference type="EMBL" id="GFR74757.1"/>
    </source>
</evidence>
<dbReference type="AlphaFoldDB" id="A0AAV4FN67"/>
<accession>A0AAV4FN67</accession>